<comment type="caution">
    <text evidence="1">The sequence shown here is derived from an EMBL/GenBank/DDBJ whole genome shotgun (WGS) entry which is preliminary data.</text>
</comment>
<gene>
    <name evidence="1" type="ORF">VSQ78_24850</name>
</gene>
<dbReference type="Proteomes" id="UP001585053">
    <property type="component" value="Unassembled WGS sequence"/>
</dbReference>
<keyword evidence="2" id="KW-1185">Reference proteome</keyword>
<dbReference type="RefSeq" id="WP_376737865.1">
    <property type="nucleotide sequence ID" value="NZ_JAYMRS010000016.1"/>
</dbReference>
<reference evidence="1 2" key="1">
    <citation type="submission" date="2024-01" db="EMBL/GenBank/DDBJ databases">
        <title>Genome mining of biosynthetic gene clusters to explore secondary metabolites of Streptomyces sp.</title>
        <authorList>
            <person name="Baig A."/>
            <person name="Ajitkumar Shintre N."/>
            <person name="Kumar H."/>
            <person name="Anbarasu A."/>
            <person name="Ramaiah S."/>
        </authorList>
    </citation>
    <scope>NUCLEOTIDE SEQUENCE [LARGE SCALE GENOMIC DNA]</scope>
    <source>
        <strain evidence="1 2">A01</strain>
    </source>
</reference>
<protein>
    <submittedName>
        <fullName evidence="1">Uncharacterized protein</fullName>
    </submittedName>
</protein>
<sequence>MASTPAASVRLIAAYEAEYELDEAQRAALAIAGEHLDTAERLDAAVREQGVTVSGSSGQTVAHPAIAEARQQRIAAFAVLKTFMSADAGAAGVDAASLGQSDEGVAARSPASVKASKAAATRWGRARAISGGAE</sequence>
<accession>A0ABV5E2D1</accession>
<evidence type="ECO:0000313" key="1">
    <source>
        <dbReference type="EMBL" id="MFB8770943.1"/>
    </source>
</evidence>
<evidence type="ECO:0000313" key="2">
    <source>
        <dbReference type="Proteomes" id="UP001585053"/>
    </source>
</evidence>
<dbReference type="EMBL" id="JAYMRS010000016">
    <property type="protein sequence ID" value="MFB8770943.1"/>
    <property type="molecule type" value="Genomic_DNA"/>
</dbReference>
<proteinExistence type="predicted"/>
<organism evidence="1 2">
    <name type="scientific">Nocardiopsis alba</name>
    <dbReference type="NCBI Taxonomy" id="53437"/>
    <lineage>
        <taxon>Bacteria</taxon>
        <taxon>Bacillati</taxon>
        <taxon>Actinomycetota</taxon>
        <taxon>Actinomycetes</taxon>
        <taxon>Streptosporangiales</taxon>
        <taxon>Nocardiopsidaceae</taxon>
        <taxon>Nocardiopsis</taxon>
    </lineage>
</organism>
<name>A0ABV5E2D1_9ACTN</name>